<dbReference type="STRING" id="4097.A0A1S4BS61"/>
<dbReference type="PANTHER" id="PTHR46890">
    <property type="entry name" value="NON-LTR RETROLELEMENT REVERSE TRANSCRIPTASE-LIKE PROTEIN-RELATED"/>
    <property type="match status" value="1"/>
</dbReference>
<protein>
    <recommendedName>
        <fullName evidence="1">Reverse transcriptase domain-containing protein</fullName>
    </recommendedName>
</protein>
<accession>A0A1S4BS61</accession>
<proteinExistence type="predicted"/>
<dbReference type="OrthoDB" id="1934719at2759"/>
<dbReference type="Pfam" id="PF00078">
    <property type="entry name" value="RVT_1"/>
    <property type="match status" value="1"/>
</dbReference>
<dbReference type="InterPro" id="IPR043502">
    <property type="entry name" value="DNA/RNA_pol_sf"/>
</dbReference>
<dbReference type="InterPro" id="IPR000477">
    <property type="entry name" value="RT_dom"/>
</dbReference>
<sequence length="313" mass="36326">MPICKAVYLPEGISDHCPIKITFDDNSRKPKRTFKYCNAWSEHKQFLKVVEAGWNILIDGCKIFQVVRKMKMLKRELKKLNTQSFRNIVSEANEGRTALQNIQEQLHLDPDNLELQQTEREKYQKLEKSSYLTEIYLQQRSKANWIRLGDENTRILEPFTIEEVKKAVFSIDINKSPGPNGYGSGFYRAAWRVIGKDITEAVLEFFQTGQLLKQINVTNIALIPKVTNPENTSQFRPIACYNVIYKVISKMICLKLKQGVSQIVAENQTAFIQGRTMVHNVPICHDILRHYNRKTTHRCLTKIDLRKAYDMVS</sequence>
<dbReference type="KEGG" id="nta:107811335"/>
<evidence type="ECO:0000313" key="2">
    <source>
        <dbReference type="RefSeq" id="XP_016491730.1"/>
    </source>
</evidence>
<gene>
    <name evidence="2" type="primary">LOC107811335</name>
</gene>
<dbReference type="RefSeq" id="XP_016491730.1">
    <property type="nucleotide sequence ID" value="XM_016636244.1"/>
</dbReference>
<dbReference type="SUPFAM" id="SSF56672">
    <property type="entry name" value="DNA/RNA polymerases"/>
    <property type="match status" value="1"/>
</dbReference>
<organism evidence="2">
    <name type="scientific">Nicotiana tabacum</name>
    <name type="common">Common tobacco</name>
    <dbReference type="NCBI Taxonomy" id="4097"/>
    <lineage>
        <taxon>Eukaryota</taxon>
        <taxon>Viridiplantae</taxon>
        <taxon>Streptophyta</taxon>
        <taxon>Embryophyta</taxon>
        <taxon>Tracheophyta</taxon>
        <taxon>Spermatophyta</taxon>
        <taxon>Magnoliopsida</taxon>
        <taxon>eudicotyledons</taxon>
        <taxon>Gunneridae</taxon>
        <taxon>Pentapetalae</taxon>
        <taxon>asterids</taxon>
        <taxon>lamiids</taxon>
        <taxon>Solanales</taxon>
        <taxon>Solanaceae</taxon>
        <taxon>Nicotianoideae</taxon>
        <taxon>Nicotianeae</taxon>
        <taxon>Nicotiana</taxon>
    </lineage>
</organism>
<feature type="domain" description="Reverse transcriptase" evidence="1">
    <location>
        <begin position="226"/>
        <end position="312"/>
    </location>
</feature>
<dbReference type="InterPro" id="IPR052343">
    <property type="entry name" value="Retrotransposon-Effector_Assoc"/>
</dbReference>
<reference evidence="2" key="1">
    <citation type="submission" date="2025-08" db="UniProtKB">
        <authorList>
            <consortium name="RefSeq"/>
        </authorList>
    </citation>
    <scope>IDENTIFICATION</scope>
</reference>
<dbReference type="PaxDb" id="4097-A0A1S4BS61"/>
<dbReference type="AlphaFoldDB" id="A0A1S4BS61"/>
<evidence type="ECO:0000259" key="1">
    <source>
        <dbReference type="Pfam" id="PF00078"/>
    </source>
</evidence>
<dbReference type="PANTHER" id="PTHR46890:SF23">
    <property type="entry name" value="OS12G0211100 PROTEIN"/>
    <property type="match status" value="1"/>
</dbReference>
<name>A0A1S4BS61_TOBAC</name>